<sequence>MKLKKLPTLPWATIDLPVFALPPRRSLCLSVRQHKMTSGSHTVPVSSHEGAILTFWHPSPCLGSSPRHQRQ</sequence>
<protein>
    <submittedName>
        <fullName evidence="1">Uncharacterized protein</fullName>
    </submittedName>
</protein>
<proteinExistence type="predicted"/>
<dbReference type="EMBL" id="ML178818">
    <property type="protein sequence ID" value="TFL04745.1"/>
    <property type="molecule type" value="Genomic_DNA"/>
</dbReference>
<dbReference type="Proteomes" id="UP000305067">
    <property type="component" value="Unassembled WGS sequence"/>
</dbReference>
<accession>A0A5C3QRZ9</accession>
<keyword evidence="2" id="KW-1185">Reference proteome</keyword>
<organism evidence="1 2">
    <name type="scientific">Pterulicium gracile</name>
    <dbReference type="NCBI Taxonomy" id="1884261"/>
    <lineage>
        <taxon>Eukaryota</taxon>
        <taxon>Fungi</taxon>
        <taxon>Dikarya</taxon>
        <taxon>Basidiomycota</taxon>
        <taxon>Agaricomycotina</taxon>
        <taxon>Agaricomycetes</taxon>
        <taxon>Agaricomycetidae</taxon>
        <taxon>Agaricales</taxon>
        <taxon>Pleurotineae</taxon>
        <taxon>Pterulaceae</taxon>
        <taxon>Pterulicium</taxon>
    </lineage>
</organism>
<evidence type="ECO:0000313" key="2">
    <source>
        <dbReference type="Proteomes" id="UP000305067"/>
    </source>
</evidence>
<dbReference type="AlphaFoldDB" id="A0A5C3QRZ9"/>
<reference evidence="1 2" key="1">
    <citation type="journal article" date="2019" name="Nat. Ecol. Evol.">
        <title>Megaphylogeny resolves global patterns of mushroom evolution.</title>
        <authorList>
            <person name="Varga T."/>
            <person name="Krizsan K."/>
            <person name="Foldi C."/>
            <person name="Dima B."/>
            <person name="Sanchez-Garcia M."/>
            <person name="Sanchez-Ramirez S."/>
            <person name="Szollosi G.J."/>
            <person name="Szarkandi J.G."/>
            <person name="Papp V."/>
            <person name="Albert L."/>
            <person name="Andreopoulos W."/>
            <person name="Angelini C."/>
            <person name="Antonin V."/>
            <person name="Barry K.W."/>
            <person name="Bougher N.L."/>
            <person name="Buchanan P."/>
            <person name="Buyck B."/>
            <person name="Bense V."/>
            <person name="Catcheside P."/>
            <person name="Chovatia M."/>
            <person name="Cooper J."/>
            <person name="Damon W."/>
            <person name="Desjardin D."/>
            <person name="Finy P."/>
            <person name="Geml J."/>
            <person name="Haridas S."/>
            <person name="Hughes K."/>
            <person name="Justo A."/>
            <person name="Karasinski D."/>
            <person name="Kautmanova I."/>
            <person name="Kiss B."/>
            <person name="Kocsube S."/>
            <person name="Kotiranta H."/>
            <person name="LaButti K.M."/>
            <person name="Lechner B.E."/>
            <person name="Liimatainen K."/>
            <person name="Lipzen A."/>
            <person name="Lukacs Z."/>
            <person name="Mihaltcheva S."/>
            <person name="Morgado L.N."/>
            <person name="Niskanen T."/>
            <person name="Noordeloos M.E."/>
            <person name="Ohm R.A."/>
            <person name="Ortiz-Santana B."/>
            <person name="Ovrebo C."/>
            <person name="Racz N."/>
            <person name="Riley R."/>
            <person name="Savchenko A."/>
            <person name="Shiryaev A."/>
            <person name="Soop K."/>
            <person name="Spirin V."/>
            <person name="Szebenyi C."/>
            <person name="Tomsovsky M."/>
            <person name="Tulloss R.E."/>
            <person name="Uehling J."/>
            <person name="Grigoriev I.V."/>
            <person name="Vagvolgyi C."/>
            <person name="Papp T."/>
            <person name="Martin F.M."/>
            <person name="Miettinen O."/>
            <person name="Hibbett D.S."/>
            <person name="Nagy L.G."/>
        </authorList>
    </citation>
    <scope>NUCLEOTIDE SEQUENCE [LARGE SCALE GENOMIC DNA]</scope>
    <source>
        <strain evidence="1 2">CBS 309.79</strain>
    </source>
</reference>
<name>A0A5C3QRZ9_9AGAR</name>
<evidence type="ECO:0000313" key="1">
    <source>
        <dbReference type="EMBL" id="TFL04745.1"/>
    </source>
</evidence>
<gene>
    <name evidence="1" type="ORF">BDV98DRAFT_562770</name>
</gene>